<sequence>MDRRGFASIRSVYCDCVIQVTPHEGDDHNGGSGDRRASYYDIVGHRAVLAQAAYFDRLFAHAVPDQTDAQGGDDDTDGRPFRLAYRVGIPFAADSVSFLVDVLYGVAKGGDPGNACADAVDVVAAAIYLGMSRSDIVDLLDASLGTLFRALDGDTRRAATEQLGAFVLHLVHGDLERDLKSALLARTFGLLSEADRLSVPADMVPVHYYRPQPSVSAGTHTDAQGRSWRTISLPWDACRKNRPERDREIVWQGIRFGAYIVGTSHDSPDGRSETKVYISASPDGDTPDTWVLSGTPDGGVEAQPRAAAATATTFHPTRGIKVGRGWAKPSHGQGPDKQTLRRQQADYAATGHVLDEHMALVPAPLMAFSRRGELHVQRVQHSVRVDGQWSRLLACTVEIDVQELT</sequence>
<evidence type="ECO:0000313" key="2">
    <source>
        <dbReference type="EMBL" id="AGO84007.2"/>
    </source>
</evidence>
<gene>
    <name evidence="2" type="ORF">psal_cds_355</name>
</gene>
<evidence type="ECO:0000313" key="3">
    <source>
        <dbReference type="Proteomes" id="UP000204584"/>
    </source>
</evidence>
<reference evidence="2 3" key="1">
    <citation type="journal article" date="2013" name="Science">
        <title>Pandoraviruses: amoeba viruses with genomes up to 2.5 Mb reaching that of parasitic eukaryotes.</title>
        <authorList>
            <person name="Philippe N."/>
            <person name="Legendre M."/>
            <person name="Doutre G."/>
            <person name="Coute Y."/>
            <person name="Poirot O."/>
            <person name="Lescot M."/>
            <person name="Arslan D."/>
            <person name="Seltzer V."/>
            <person name="Bertaux L."/>
            <person name="Bruley C."/>
            <person name="Garin J."/>
            <person name="Claverie J.M."/>
            <person name="Abergel C."/>
        </authorList>
    </citation>
    <scope>NUCLEOTIDE SEQUENCE [LARGE SCALE GENOMIC DNA]</scope>
</reference>
<dbReference type="EMBL" id="KC977571">
    <property type="protein sequence ID" value="AGO84007.2"/>
    <property type="molecule type" value="Genomic_DNA"/>
</dbReference>
<feature type="region of interest" description="Disordered" evidence="1">
    <location>
        <begin position="320"/>
        <end position="340"/>
    </location>
</feature>
<evidence type="ECO:0000256" key="1">
    <source>
        <dbReference type="SAM" id="MobiDB-lite"/>
    </source>
</evidence>
<accession>S4W0V0</accession>
<dbReference type="RefSeq" id="YP_008437074.2">
    <property type="nucleotide sequence ID" value="NC_022098.1"/>
</dbReference>
<dbReference type="Proteomes" id="UP000204584">
    <property type="component" value="Segment"/>
</dbReference>
<protein>
    <submittedName>
        <fullName evidence="2">Uncharacterized protein</fullName>
    </submittedName>
</protein>
<organism evidence="2 3">
    <name type="scientific">Pandoravirus salinus</name>
    <dbReference type="NCBI Taxonomy" id="1349410"/>
    <lineage>
        <taxon>Viruses</taxon>
        <taxon>Pandoravirus</taxon>
    </lineage>
</organism>
<dbReference type="KEGG" id="vg:16605794"/>
<proteinExistence type="predicted"/>
<keyword evidence="3" id="KW-1185">Reference proteome</keyword>
<name>S4W0V0_9VIRU</name>
<dbReference type="GeneID" id="16605794"/>